<name>A0ACB5T2T3_AMBMO</name>
<accession>A0ACB5T2T3</accession>
<proteinExistence type="predicted"/>
<reference evidence="1" key="1">
    <citation type="submission" date="2023-04" db="EMBL/GenBank/DDBJ databases">
        <title>Ambrosiozyma monospora NBRC 10751.</title>
        <authorList>
            <person name="Ichikawa N."/>
            <person name="Sato H."/>
            <person name="Tonouchi N."/>
        </authorList>
    </citation>
    <scope>NUCLEOTIDE SEQUENCE</scope>
    <source>
        <strain evidence="1">NBRC 10751</strain>
    </source>
</reference>
<gene>
    <name evidence="1" type="ORF">Amon02_000410800</name>
</gene>
<evidence type="ECO:0000313" key="1">
    <source>
        <dbReference type="EMBL" id="GME79734.1"/>
    </source>
</evidence>
<sequence>MDQEFSYDFVGAIGGHGPPPGGPGGPHGGPGGPPPRDGPGGPPPHDGPGGPPPHDGPGGPPSPGSNSTKGGHHPPPFGGKSEPHMLAFQVVRPLDKLLLFNGASASKRNIGPMDAEIILSGIEAREGERYDEHGSAKNICEWGKSFGLDGLVRMEVGFEIVLCDFHEKIELVSNVTLSDPYKLIGFPAPELNETDFDMPPPPPDAEGSYSPLPHPPQLKKRTGKVESSQDPLENERKSLMNTYKAMSGFEHARAAARVYDNDNRVLLDFSKFVTPLNRTYIGTDSYTRRINNISTDLKEELRREVENSLRYPNDPYRSTDWRALTTNIEAKFSPLLQSLNNSFTAFNQHQNKTTLGAKLTENTFHYVRRYLNGNATEENLEKSKRMAIWEYAHPNQPFFTKADRLIWNSVTAVQSAIVDEMYDLFKLGKSLVQVLNGDDELPSDIDSQIADAQTHLQQFLELLHWSSFYQCSKACAADEICYVPGYGPGPAPRDESGNQLGYVTDADGNKKVSKDLVCISAKALANGHH</sequence>
<dbReference type="EMBL" id="BSXS01002725">
    <property type="protein sequence ID" value="GME79734.1"/>
    <property type="molecule type" value="Genomic_DNA"/>
</dbReference>
<dbReference type="Proteomes" id="UP001165064">
    <property type="component" value="Unassembled WGS sequence"/>
</dbReference>
<protein>
    <submittedName>
        <fullName evidence="1">Unnamed protein product</fullName>
    </submittedName>
</protein>
<comment type="caution">
    <text evidence="1">The sequence shown here is derived from an EMBL/GenBank/DDBJ whole genome shotgun (WGS) entry which is preliminary data.</text>
</comment>
<organism evidence="1 2">
    <name type="scientific">Ambrosiozyma monospora</name>
    <name type="common">Yeast</name>
    <name type="synonym">Endomycopsis monosporus</name>
    <dbReference type="NCBI Taxonomy" id="43982"/>
    <lineage>
        <taxon>Eukaryota</taxon>
        <taxon>Fungi</taxon>
        <taxon>Dikarya</taxon>
        <taxon>Ascomycota</taxon>
        <taxon>Saccharomycotina</taxon>
        <taxon>Pichiomycetes</taxon>
        <taxon>Pichiales</taxon>
        <taxon>Pichiaceae</taxon>
        <taxon>Ambrosiozyma</taxon>
    </lineage>
</organism>
<evidence type="ECO:0000313" key="2">
    <source>
        <dbReference type="Proteomes" id="UP001165064"/>
    </source>
</evidence>
<keyword evidence="2" id="KW-1185">Reference proteome</keyword>